<dbReference type="FunFam" id="3.40.50.150:FF:000101">
    <property type="entry name" value="Thiopurine S-methyltransferase"/>
    <property type="match status" value="1"/>
</dbReference>
<feature type="binding site" evidence="9">
    <location>
        <position position="123"/>
    </location>
    <ligand>
        <name>S-adenosyl-L-methionine</name>
        <dbReference type="ChEBI" id="CHEBI:59789"/>
    </ligand>
</feature>
<dbReference type="PROSITE" id="PS51585">
    <property type="entry name" value="SAM_MT_TPMT"/>
    <property type="match status" value="1"/>
</dbReference>
<evidence type="ECO:0000256" key="2">
    <source>
        <dbReference type="ARBA" id="ARBA00004496"/>
    </source>
</evidence>
<dbReference type="Gene3D" id="3.40.50.150">
    <property type="entry name" value="Vaccinia Virus protein VP39"/>
    <property type="match status" value="1"/>
</dbReference>
<proteinExistence type="inferred from homology"/>
<keyword evidence="6 9" id="KW-0489">Methyltransferase</keyword>
<dbReference type="PANTHER" id="PTHR10259">
    <property type="entry name" value="THIOPURINE S-METHYLTRANSFERASE"/>
    <property type="match status" value="1"/>
</dbReference>
<sequence>MDAEFWHDKWEKLEIGFHQDAAHDMLAAHFKELALPKESRVFVPLCGKTLDIAWLLSQGYRVAGAELSEIAIRQLFEELEVTPAISEVGDLVLYSADGIDIFVGNIFDLSAGLLGPVDAIYDRAALVALPPEMRIKYTAHLREITNTAPQLMISFDYDQSVQPGPPFSVPEGEIRRHYSAAYDISLVESTDVPGGLKGQAAASENCWLLR</sequence>
<keyword evidence="5 9" id="KW-0963">Cytoplasm</keyword>
<dbReference type="PIRSF" id="PIRSF023956">
    <property type="entry name" value="Thiopurine_S-methyltransferase"/>
    <property type="match status" value="1"/>
</dbReference>
<keyword evidence="11" id="KW-1185">Reference proteome</keyword>
<dbReference type="GO" id="GO:0008119">
    <property type="term" value="F:thiopurine S-methyltransferase activity"/>
    <property type="evidence" value="ECO:0007669"/>
    <property type="project" value="UniProtKB-UniRule"/>
</dbReference>
<dbReference type="InterPro" id="IPR022474">
    <property type="entry name" value="Thiopur_S-MeTfrase_Se/Te_detox"/>
</dbReference>
<comment type="subcellular location">
    <subcellularLocation>
        <location evidence="2 9">Cytoplasm</location>
    </subcellularLocation>
</comment>
<evidence type="ECO:0000256" key="6">
    <source>
        <dbReference type="ARBA" id="ARBA00022603"/>
    </source>
</evidence>
<evidence type="ECO:0000256" key="8">
    <source>
        <dbReference type="ARBA" id="ARBA00022691"/>
    </source>
</evidence>
<evidence type="ECO:0000256" key="9">
    <source>
        <dbReference type="HAMAP-Rule" id="MF_00812"/>
    </source>
</evidence>
<dbReference type="Pfam" id="PF05724">
    <property type="entry name" value="TPMT"/>
    <property type="match status" value="1"/>
</dbReference>
<dbReference type="NCBIfam" id="TIGR03840">
    <property type="entry name" value="TMPT_Se_Te"/>
    <property type="match status" value="1"/>
</dbReference>
<keyword evidence="7 9" id="KW-0808">Transferase</keyword>
<dbReference type="EC" id="2.1.1.67" evidence="4 9"/>
<dbReference type="SUPFAM" id="SSF53335">
    <property type="entry name" value="S-adenosyl-L-methionine-dependent methyltransferases"/>
    <property type="match status" value="1"/>
</dbReference>
<comment type="catalytic activity">
    <reaction evidence="1 9">
        <text>S-adenosyl-L-methionine + a thiopurine = S-adenosyl-L-homocysteine + a thiopurine S-methylether.</text>
        <dbReference type="EC" id="2.1.1.67"/>
    </reaction>
</comment>
<reference evidence="11" key="1">
    <citation type="submission" date="2019-06" db="EMBL/GenBank/DDBJ databases">
        <title>The complete genome of Emcibacter congregatus ZYLT.</title>
        <authorList>
            <person name="Zhao Z."/>
        </authorList>
    </citation>
    <scope>NUCLEOTIDE SEQUENCE [LARGE SCALE GENOMIC DNA]</scope>
    <source>
        <strain evidence="11">MCCC 1A06723</strain>
    </source>
</reference>
<dbReference type="HAMAP" id="MF_00812">
    <property type="entry name" value="Thiopur_methtran"/>
    <property type="match status" value="1"/>
</dbReference>
<evidence type="ECO:0000256" key="5">
    <source>
        <dbReference type="ARBA" id="ARBA00022490"/>
    </source>
</evidence>
<dbReference type="PANTHER" id="PTHR10259:SF11">
    <property type="entry name" value="THIOPURINE S-METHYLTRANSFERASE"/>
    <property type="match status" value="1"/>
</dbReference>
<dbReference type="AlphaFoldDB" id="A0A501PBG2"/>
<comment type="similarity">
    <text evidence="3 9">Belongs to the class I-like SAM-binding methyltransferase superfamily. TPMT family.</text>
</comment>
<evidence type="ECO:0000256" key="1">
    <source>
        <dbReference type="ARBA" id="ARBA00000903"/>
    </source>
</evidence>
<dbReference type="GO" id="GO:0005737">
    <property type="term" value="C:cytoplasm"/>
    <property type="evidence" value="ECO:0007669"/>
    <property type="project" value="UniProtKB-SubCell"/>
</dbReference>
<feature type="binding site" evidence="9">
    <location>
        <position position="10"/>
    </location>
    <ligand>
        <name>S-adenosyl-L-methionine</name>
        <dbReference type="ChEBI" id="CHEBI:59789"/>
    </ligand>
</feature>
<dbReference type="GO" id="GO:0032259">
    <property type="term" value="P:methylation"/>
    <property type="evidence" value="ECO:0007669"/>
    <property type="project" value="UniProtKB-KW"/>
</dbReference>
<evidence type="ECO:0000256" key="4">
    <source>
        <dbReference type="ARBA" id="ARBA00011905"/>
    </source>
</evidence>
<dbReference type="InterPro" id="IPR025835">
    <property type="entry name" value="Thiopurine_S-MeTrfase"/>
</dbReference>
<dbReference type="EMBL" id="VFIY01000018">
    <property type="protein sequence ID" value="TPD57431.1"/>
    <property type="molecule type" value="Genomic_DNA"/>
</dbReference>
<evidence type="ECO:0000256" key="3">
    <source>
        <dbReference type="ARBA" id="ARBA00008145"/>
    </source>
</evidence>
<name>A0A501PBG2_9PROT</name>
<evidence type="ECO:0000256" key="7">
    <source>
        <dbReference type="ARBA" id="ARBA00022679"/>
    </source>
</evidence>
<protein>
    <recommendedName>
        <fullName evidence="4 9">Thiopurine S-methyltransferase</fullName>
        <ecNumber evidence="4 9">2.1.1.67</ecNumber>
    </recommendedName>
    <alternativeName>
        <fullName evidence="9">Thiopurine methyltransferase</fullName>
    </alternativeName>
</protein>
<gene>
    <name evidence="10" type="primary">tmpT</name>
    <name evidence="9" type="synonym">tpm</name>
    <name evidence="10" type="ORF">FIV46_15020</name>
</gene>
<organism evidence="10 11">
    <name type="scientific">Emcibacter nanhaiensis</name>
    <dbReference type="NCBI Taxonomy" id="1505037"/>
    <lineage>
        <taxon>Bacteria</taxon>
        <taxon>Pseudomonadati</taxon>
        <taxon>Pseudomonadota</taxon>
        <taxon>Alphaproteobacteria</taxon>
        <taxon>Emcibacterales</taxon>
        <taxon>Emcibacteraceae</taxon>
        <taxon>Emcibacter</taxon>
    </lineage>
</organism>
<dbReference type="InterPro" id="IPR029063">
    <property type="entry name" value="SAM-dependent_MTases_sf"/>
</dbReference>
<dbReference type="GO" id="GO:0010038">
    <property type="term" value="P:response to metal ion"/>
    <property type="evidence" value="ECO:0007669"/>
    <property type="project" value="InterPro"/>
</dbReference>
<keyword evidence="8 9" id="KW-0949">S-adenosyl-L-methionine</keyword>
<evidence type="ECO:0000313" key="11">
    <source>
        <dbReference type="Proteomes" id="UP000319148"/>
    </source>
</evidence>
<evidence type="ECO:0000313" key="10">
    <source>
        <dbReference type="EMBL" id="TPD57431.1"/>
    </source>
</evidence>
<accession>A0A501PBG2</accession>
<dbReference type="OrthoDB" id="9778208at2"/>
<dbReference type="RefSeq" id="WP_139941746.1">
    <property type="nucleotide sequence ID" value="NZ_JBHSYP010000005.1"/>
</dbReference>
<dbReference type="Proteomes" id="UP000319148">
    <property type="component" value="Unassembled WGS sequence"/>
</dbReference>
<comment type="caution">
    <text evidence="10">The sequence shown here is derived from an EMBL/GenBank/DDBJ whole genome shotgun (WGS) entry which is preliminary data.</text>
</comment>
<dbReference type="InterPro" id="IPR008854">
    <property type="entry name" value="TPMT"/>
</dbReference>
<dbReference type="NCBIfam" id="NF009732">
    <property type="entry name" value="PRK13255.1"/>
    <property type="match status" value="1"/>
</dbReference>
<feature type="binding site" evidence="9">
    <location>
        <position position="66"/>
    </location>
    <ligand>
        <name>S-adenosyl-L-methionine</name>
        <dbReference type="ChEBI" id="CHEBI:59789"/>
    </ligand>
</feature>
<feature type="binding site" evidence="9">
    <location>
        <position position="45"/>
    </location>
    <ligand>
        <name>S-adenosyl-L-methionine</name>
        <dbReference type="ChEBI" id="CHEBI:59789"/>
    </ligand>
</feature>